<comment type="caution">
    <text evidence="1">The sequence shown here is derived from an EMBL/GenBank/DDBJ whole genome shotgun (WGS) entry which is preliminary data.</text>
</comment>
<name>A0A7J7WDV2_PIPKU</name>
<dbReference type="EMBL" id="JACAGB010000011">
    <property type="protein sequence ID" value="KAF6335398.1"/>
    <property type="molecule type" value="Genomic_DNA"/>
</dbReference>
<evidence type="ECO:0000313" key="1">
    <source>
        <dbReference type="EMBL" id="KAF6335398.1"/>
    </source>
</evidence>
<keyword evidence="2" id="KW-1185">Reference proteome</keyword>
<protein>
    <submittedName>
        <fullName evidence="1">Uncharacterized protein</fullName>
    </submittedName>
</protein>
<organism evidence="1 2">
    <name type="scientific">Pipistrellus kuhlii</name>
    <name type="common">Kuhl's pipistrelle</name>
    <dbReference type="NCBI Taxonomy" id="59472"/>
    <lineage>
        <taxon>Eukaryota</taxon>
        <taxon>Metazoa</taxon>
        <taxon>Chordata</taxon>
        <taxon>Craniata</taxon>
        <taxon>Vertebrata</taxon>
        <taxon>Euteleostomi</taxon>
        <taxon>Mammalia</taxon>
        <taxon>Eutheria</taxon>
        <taxon>Laurasiatheria</taxon>
        <taxon>Chiroptera</taxon>
        <taxon>Yangochiroptera</taxon>
        <taxon>Vespertilionidae</taxon>
        <taxon>Pipistrellus</taxon>
    </lineage>
</organism>
<dbReference type="Proteomes" id="UP000558488">
    <property type="component" value="Unassembled WGS sequence"/>
</dbReference>
<dbReference type="AlphaFoldDB" id="A0A7J7WDV2"/>
<reference evidence="1 2" key="1">
    <citation type="journal article" date="2020" name="Nature">
        <title>Six reference-quality genomes reveal evolution of bat adaptations.</title>
        <authorList>
            <person name="Jebb D."/>
            <person name="Huang Z."/>
            <person name="Pippel M."/>
            <person name="Hughes G.M."/>
            <person name="Lavrichenko K."/>
            <person name="Devanna P."/>
            <person name="Winkler S."/>
            <person name="Jermiin L.S."/>
            <person name="Skirmuntt E.C."/>
            <person name="Katzourakis A."/>
            <person name="Burkitt-Gray L."/>
            <person name="Ray D.A."/>
            <person name="Sullivan K.A.M."/>
            <person name="Roscito J.G."/>
            <person name="Kirilenko B.M."/>
            <person name="Davalos L.M."/>
            <person name="Corthals A.P."/>
            <person name="Power M.L."/>
            <person name="Jones G."/>
            <person name="Ransome R.D."/>
            <person name="Dechmann D.K.N."/>
            <person name="Locatelli A.G."/>
            <person name="Puechmaille S.J."/>
            <person name="Fedrigo O."/>
            <person name="Jarvis E.D."/>
            <person name="Hiller M."/>
            <person name="Vernes S.C."/>
            <person name="Myers E.W."/>
            <person name="Teeling E.C."/>
        </authorList>
    </citation>
    <scope>NUCLEOTIDE SEQUENCE [LARGE SCALE GENOMIC DNA]</scope>
    <source>
        <strain evidence="1">MPipKuh1</strain>
        <tissue evidence="1">Flight muscle</tissue>
    </source>
</reference>
<sequence>MAWAAEESRISSFQSSPLLPEGMARCCCLPSQMPGWLGILVSSHLLPGADSSPCGKGPRANNSRVAELMENGYHQGQPSVTALQTGKQPQEVGSLCIKSTETSLWSEKVTWEDLLHRSTCSRSRCY</sequence>
<proteinExistence type="predicted"/>
<accession>A0A7J7WDV2</accession>
<gene>
    <name evidence="1" type="ORF">mPipKuh1_008081</name>
</gene>
<evidence type="ECO:0000313" key="2">
    <source>
        <dbReference type="Proteomes" id="UP000558488"/>
    </source>
</evidence>